<evidence type="ECO:0000313" key="2">
    <source>
        <dbReference type="Proteomes" id="UP000003155"/>
    </source>
</evidence>
<gene>
    <name evidence="1" type="ORF">HMPREF9303_1412</name>
</gene>
<dbReference type="EMBL" id="AEXO01000069">
    <property type="protein sequence ID" value="EGC86261.1"/>
    <property type="molecule type" value="Genomic_DNA"/>
</dbReference>
<reference evidence="1 2" key="1">
    <citation type="submission" date="2011-02" db="EMBL/GenBank/DDBJ databases">
        <authorList>
            <person name="Durkin A.S."/>
            <person name="Madupu R."/>
            <person name="Torralba M."/>
            <person name="Gillis M."/>
            <person name="Methe B."/>
            <person name="Sutton G."/>
            <person name="Nelson K.E."/>
        </authorList>
    </citation>
    <scope>NUCLEOTIDE SEQUENCE [LARGE SCALE GENOMIC DNA]</scope>
    <source>
        <strain evidence="1 2">CRIS 18C-A</strain>
    </source>
</reference>
<protein>
    <submittedName>
        <fullName evidence="1">Uncharacterized protein</fullName>
    </submittedName>
</protein>
<dbReference type="Proteomes" id="UP000003155">
    <property type="component" value="Unassembled WGS sequence"/>
</dbReference>
<keyword evidence="2" id="KW-1185">Reference proteome</keyword>
<name>F0H7J5_9BACT</name>
<accession>F0H7J5</accession>
<evidence type="ECO:0000313" key="1">
    <source>
        <dbReference type="EMBL" id="EGC86261.1"/>
    </source>
</evidence>
<organism evidence="1 2">
    <name type="scientific">Prevotella denticola CRIS 18C-A</name>
    <dbReference type="NCBI Taxonomy" id="944557"/>
    <lineage>
        <taxon>Bacteria</taxon>
        <taxon>Pseudomonadati</taxon>
        <taxon>Bacteroidota</taxon>
        <taxon>Bacteroidia</taxon>
        <taxon>Bacteroidales</taxon>
        <taxon>Prevotellaceae</taxon>
        <taxon>Prevotella</taxon>
    </lineage>
</organism>
<proteinExistence type="predicted"/>
<sequence length="49" mass="5424">MSFSLYYGIRLTGDKPSYIKAYLLSLHSIGLSFVKIKSSLISSGAYLHP</sequence>
<comment type="caution">
    <text evidence="1">The sequence shown here is derived from an EMBL/GenBank/DDBJ whole genome shotgun (WGS) entry which is preliminary data.</text>
</comment>
<dbReference type="AlphaFoldDB" id="F0H7J5"/>